<sequence>MSDFVFLHGGGQGGWIWDETIAALAAQAGEGAHRTLALDGPGCGAKRDADRASYAFDAITAELTGDIEAAGFADVVLVGHSQAGTHMPAMILARPDLFSRAVFVSCVAPDPGLTTIEMTGTKIHGGSHPFNDAALSVRDRYRAMFCNDMAPAQQEAFLDKLGPDQWPACCYSHADWPYDHLADLPASYVLCLQDAILPLEWQERFAERFRARSTPRIDAGHQAMNTRPHALAEILLSEVSGV</sequence>
<dbReference type="InterPro" id="IPR052897">
    <property type="entry name" value="Sec-Metab_Biosynth_Hydrolase"/>
</dbReference>
<comment type="caution">
    <text evidence="2">The sequence shown here is derived from an EMBL/GenBank/DDBJ whole genome shotgun (WGS) entry which is preliminary data.</text>
</comment>
<dbReference type="Proteomes" id="UP001379235">
    <property type="component" value="Unassembled WGS sequence"/>
</dbReference>
<dbReference type="RefSeq" id="WP_339965508.1">
    <property type="nucleotide sequence ID" value="NZ_JBBHJY010000002.1"/>
</dbReference>
<keyword evidence="3" id="KW-1185">Reference proteome</keyword>
<organism evidence="2 3">
    <name type="scientific">Novosphingobium aquae</name>
    <dbReference type="NCBI Taxonomy" id="3133435"/>
    <lineage>
        <taxon>Bacteria</taxon>
        <taxon>Pseudomonadati</taxon>
        <taxon>Pseudomonadota</taxon>
        <taxon>Alphaproteobacteria</taxon>
        <taxon>Sphingomonadales</taxon>
        <taxon>Sphingomonadaceae</taxon>
        <taxon>Novosphingobium</taxon>
    </lineage>
</organism>
<accession>A0ABU8S640</accession>
<dbReference type="InterPro" id="IPR029058">
    <property type="entry name" value="AB_hydrolase_fold"/>
</dbReference>
<dbReference type="EMBL" id="JBBHJY010000002">
    <property type="protein sequence ID" value="MEJ6009439.1"/>
    <property type="molecule type" value="Genomic_DNA"/>
</dbReference>
<reference evidence="2 3" key="1">
    <citation type="submission" date="2024-03" db="EMBL/GenBank/DDBJ databases">
        <authorList>
            <person name="Jo J.-H."/>
        </authorList>
    </citation>
    <scope>NUCLEOTIDE SEQUENCE [LARGE SCALE GENOMIC DNA]</scope>
    <source>
        <strain evidence="2 3">AS3R-12</strain>
    </source>
</reference>
<gene>
    <name evidence="2" type="ORF">WG900_05855</name>
</gene>
<feature type="domain" description="AB hydrolase-1" evidence="1">
    <location>
        <begin position="4"/>
        <end position="233"/>
    </location>
</feature>
<dbReference type="SUPFAM" id="SSF53474">
    <property type="entry name" value="alpha/beta-Hydrolases"/>
    <property type="match status" value="1"/>
</dbReference>
<dbReference type="Gene3D" id="3.40.50.1820">
    <property type="entry name" value="alpha/beta hydrolase"/>
    <property type="match status" value="1"/>
</dbReference>
<proteinExistence type="predicted"/>
<dbReference type="GO" id="GO:0016787">
    <property type="term" value="F:hydrolase activity"/>
    <property type="evidence" value="ECO:0007669"/>
    <property type="project" value="UniProtKB-KW"/>
</dbReference>
<keyword evidence="2" id="KW-0378">Hydrolase</keyword>
<protein>
    <submittedName>
        <fullName evidence="2">Alpha/beta hydrolase</fullName>
    </submittedName>
</protein>
<dbReference type="PANTHER" id="PTHR37017">
    <property type="entry name" value="AB HYDROLASE-1 DOMAIN-CONTAINING PROTEIN-RELATED"/>
    <property type="match status" value="1"/>
</dbReference>
<evidence type="ECO:0000259" key="1">
    <source>
        <dbReference type="Pfam" id="PF12697"/>
    </source>
</evidence>
<dbReference type="PANTHER" id="PTHR37017:SF11">
    <property type="entry name" value="ESTERASE_LIPASE_THIOESTERASE DOMAIN-CONTAINING PROTEIN"/>
    <property type="match status" value="1"/>
</dbReference>
<evidence type="ECO:0000313" key="2">
    <source>
        <dbReference type="EMBL" id="MEJ6009439.1"/>
    </source>
</evidence>
<name>A0ABU8S640_9SPHN</name>
<dbReference type="InterPro" id="IPR000073">
    <property type="entry name" value="AB_hydrolase_1"/>
</dbReference>
<dbReference type="Pfam" id="PF12697">
    <property type="entry name" value="Abhydrolase_6"/>
    <property type="match status" value="1"/>
</dbReference>
<evidence type="ECO:0000313" key="3">
    <source>
        <dbReference type="Proteomes" id="UP001379235"/>
    </source>
</evidence>